<dbReference type="GO" id="GO:0030246">
    <property type="term" value="F:carbohydrate binding"/>
    <property type="evidence" value="ECO:0007669"/>
    <property type="project" value="InterPro"/>
</dbReference>
<dbReference type="SMART" id="SM00209">
    <property type="entry name" value="TSP1"/>
    <property type="match status" value="1"/>
</dbReference>
<dbReference type="PANTHER" id="PTHR15031:SF0">
    <property type="entry name" value="CARTILAGE INTERMEDIATE LAYER PROTEIN 2"/>
    <property type="match status" value="1"/>
</dbReference>
<evidence type="ECO:0000256" key="9">
    <source>
        <dbReference type="SAM" id="MobiDB-lite"/>
    </source>
</evidence>
<keyword evidence="4" id="KW-0165">Cleavage on pair of basic residues</keyword>
<dbReference type="PANTHER" id="PTHR15031">
    <property type="entry name" value="CARTILAGE INTERMEDIATE LAYER PROTEIN CLIP"/>
    <property type="match status" value="1"/>
</dbReference>
<dbReference type="InterPro" id="IPR036383">
    <property type="entry name" value="TSP1_rpt_sf"/>
</dbReference>
<dbReference type="InterPro" id="IPR013783">
    <property type="entry name" value="Ig-like_fold"/>
</dbReference>
<keyword evidence="7" id="KW-0325">Glycoprotein</keyword>
<dbReference type="InterPro" id="IPR007110">
    <property type="entry name" value="Ig-like_dom"/>
</dbReference>
<dbReference type="InterPro" id="IPR056256">
    <property type="entry name" value="CILP-1/2_b-sand_dom2"/>
</dbReference>
<dbReference type="InterPro" id="IPR056255">
    <property type="entry name" value="CILP-1/2_dom"/>
</dbReference>
<dbReference type="SUPFAM" id="SSF48726">
    <property type="entry name" value="Immunoglobulin"/>
    <property type="match status" value="1"/>
</dbReference>
<evidence type="ECO:0000256" key="7">
    <source>
        <dbReference type="ARBA" id="ARBA00023180"/>
    </source>
</evidence>
<dbReference type="Pfam" id="PF13330">
    <property type="entry name" value="Mucin2_WxxW"/>
    <property type="match status" value="1"/>
</dbReference>
<dbReference type="InterPro" id="IPR025155">
    <property type="entry name" value="WxxW_domain"/>
</dbReference>
<organism evidence="11 12">
    <name type="scientific">Junco hyemalis</name>
    <name type="common">Dark-eyed junco</name>
    <dbReference type="NCBI Taxonomy" id="40217"/>
    <lineage>
        <taxon>Eukaryota</taxon>
        <taxon>Metazoa</taxon>
        <taxon>Chordata</taxon>
        <taxon>Craniata</taxon>
        <taxon>Vertebrata</taxon>
        <taxon>Euteleostomi</taxon>
        <taxon>Archelosauria</taxon>
        <taxon>Archosauria</taxon>
        <taxon>Dinosauria</taxon>
        <taxon>Saurischia</taxon>
        <taxon>Theropoda</taxon>
        <taxon>Coelurosauria</taxon>
        <taxon>Aves</taxon>
        <taxon>Neognathae</taxon>
        <taxon>Neoaves</taxon>
        <taxon>Telluraves</taxon>
        <taxon>Australaves</taxon>
        <taxon>Passeriformes</taxon>
        <taxon>Passerellidae</taxon>
        <taxon>Junco</taxon>
    </lineage>
</organism>
<evidence type="ECO:0000259" key="10">
    <source>
        <dbReference type="PROSITE" id="PS50835"/>
    </source>
</evidence>
<protein>
    <submittedName>
        <fullName evidence="11">Cartilage intermediate layer protein 2</fullName>
    </submittedName>
</protein>
<keyword evidence="3" id="KW-0272">Extracellular matrix</keyword>
<reference evidence="11" key="1">
    <citation type="submission" date="2025-08" db="UniProtKB">
        <authorList>
            <consortium name="Ensembl"/>
        </authorList>
    </citation>
    <scope>IDENTIFICATION</scope>
</reference>
<dbReference type="Pfam" id="PF13927">
    <property type="entry name" value="Ig_3"/>
    <property type="match status" value="1"/>
</dbReference>
<keyword evidence="12" id="KW-1185">Reference proteome</keyword>
<feature type="domain" description="Ig-like" evidence="10">
    <location>
        <begin position="295"/>
        <end position="379"/>
    </location>
</feature>
<keyword evidence="6" id="KW-1015">Disulfide bond</keyword>
<dbReference type="GO" id="GO:0005615">
    <property type="term" value="C:extracellular space"/>
    <property type="evidence" value="ECO:0007669"/>
    <property type="project" value="TreeGrafter"/>
</dbReference>
<dbReference type="InterPro" id="IPR000884">
    <property type="entry name" value="TSP1_rpt"/>
</dbReference>
<keyword evidence="8" id="KW-0393">Immunoglobulin domain</keyword>
<evidence type="ECO:0000313" key="11">
    <source>
        <dbReference type="Ensembl" id="ENSJHYP00000006687.1"/>
    </source>
</evidence>
<dbReference type="InterPro" id="IPR056258">
    <property type="entry name" value="CILP-1/2_C"/>
</dbReference>
<accession>A0A8C5INW0</accession>
<dbReference type="PROSITE" id="PS50092">
    <property type="entry name" value="TSP1"/>
    <property type="match status" value="1"/>
</dbReference>
<dbReference type="SUPFAM" id="SSF82895">
    <property type="entry name" value="TSP-1 type 1 repeat"/>
    <property type="match status" value="1"/>
</dbReference>
<evidence type="ECO:0000256" key="2">
    <source>
        <dbReference type="ARBA" id="ARBA00022525"/>
    </source>
</evidence>
<dbReference type="InterPro" id="IPR013784">
    <property type="entry name" value="Carb-bd-like_fold"/>
</dbReference>
<sequence length="1178" mass="127600">GVTCVPCLCPHRVGCVPWAHLSPLHVPTPRPSLCPIAHPHPSSPSVVTSIPTPSVSPSAAWTSWFNIDHPGGDGDHESLAAIRFYYGDRVCARPVAIQARSTEWHLPEALGQVVHASPERGFRCLHREQPAGTACANYHVRFLCPLEPTWTEWGAWGPCSRSCGRSGTRVRRRSCRTAKNPPCPGRATEVQKCRSPLCPGNPTAGCPGHTLQGTVATAAGVALPGARVYLEGRPPVLLARSDVRGRFSASGLCPGPAANISAHRDGFAPGLAPITVTNGSGVAEAHLRLHRLEKPHMVLQPAARVREAGQDVTFCCKASGTPAPQKYYWYHNGTLLEGTAERSSGRLALRGLAPEQAGTYHCKASSEAGAIRSAPAQLTVLAPGQQSCRAEPEPSLVELPSECPQDASGSRYYNVGRCPASPCPGGPAELSGCGGESGLCCGVRRMELRQVPCAGSVLPLKVVAECGCGPCAQPRVLVQGRVTAADTGEPLRFGHIFLGGRKVGFTGYQGSFTIEVPPDTQRLVTRFVDGQQRLVDAVKVLPFDPRGGAVYQEVKMLRKKEPVELDGGRNNAIPLGEAGGREPVGELVLPAGAFLRPSGEVFNGTVKASVTFVDPRDVGTASTASSDLSFANAEGEIVPLRTYGMFAVEFHEGESGAALQAGPVQVRMDAGQVWMAEHLQKMKLWSLNPESGLWEEEAELRPAGGGRRRRREERTFLVGNLEIRERRLFNLDVPEDRRCFVKVRAYSNEKFNPYEQLEGVVVSLINLEPQPGFPSNPRAWGRFDSIVTGPNGACLPAFCDARRPDAYTALVTATLGGEELEAVASSPKLNPNAVGVAQPYLNKLGYRRSDHEDPALKKTAFQINVAKPDPNNVDENNGPVYSYRSLRECEEAPVSANHLRFYRVEVDKYEYNVVPFKESDVTSWTGDYLAWWPNPQEFRACYIKVQLQGPQEYMVRSRNVGGSHPRTRGQLYGLRDSRSVRDPLLDNTSGACVEFKCGGMLFDQSLADRTLVSIVPQGSCRRTAINGLLRDYLSRHPPLADNNHTGAFSMLAPLDPLGHNYGIYTVTDQNPRLAKEIAIGRCFAGTSDGFSREMRAGEGTAVTFECQERPAGRESLFQRLLSSPAEALAEIRREMGSSELRRAPPEVMDFASGAPSGLAGTRRTPSSQRRPARPRGQP</sequence>
<dbReference type="Pfam" id="PF23730">
    <property type="entry name" value="CILP_8th"/>
    <property type="match status" value="1"/>
</dbReference>
<evidence type="ECO:0000256" key="8">
    <source>
        <dbReference type="ARBA" id="ARBA00023319"/>
    </source>
</evidence>
<dbReference type="Proteomes" id="UP000694408">
    <property type="component" value="Unplaced"/>
</dbReference>
<dbReference type="SMART" id="SM00409">
    <property type="entry name" value="IG"/>
    <property type="match status" value="1"/>
</dbReference>
<dbReference type="PROSITE" id="PS50835">
    <property type="entry name" value="IG_LIKE"/>
    <property type="match status" value="1"/>
</dbReference>
<dbReference type="OMA" id="RLEKPYM"/>
<dbReference type="Pfam" id="PF23599">
    <property type="entry name" value="CILP_C"/>
    <property type="match status" value="1"/>
</dbReference>
<evidence type="ECO:0000313" key="12">
    <source>
        <dbReference type="Proteomes" id="UP000694408"/>
    </source>
</evidence>
<evidence type="ECO:0000256" key="1">
    <source>
        <dbReference type="ARBA" id="ARBA00004498"/>
    </source>
</evidence>
<reference evidence="11" key="2">
    <citation type="submission" date="2025-09" db="UniProtKB">
        <authorList>
            <consortium name="Ensembl"/>
        </authorList>
    </citation>
    <scope>IDENTIFICATION</scope>
</reference>
<keyword evidence="5" id="KW-0732">Signal</keyword>
<dbReference type="Pfam" id="PF23591">
    <property type="entry name" value="CILP"/>
    <property type="match status" value="1"/>
</dbReference>
<keyword evidence="2" id="KW-0964">Secreted</keyword>
<dbReference type="SUPFAM" id="SSF49452">
    <property type="entry name" value="Starch-binding domain-like"/>
    <property type="match status" value="1"/>
</dbReference>
<dbReference type="InterPro" id="IPR003599">
    <property type="entry name" value="Ig_sub"/>
</dbReference>
<dbReference type="SMART" id="SM00408">
    <property type="entry name" value="IGc2"/>
    <property type="match status" value="1"/>
</dbReference>
<dbReference type="Ensembl" id="ENSJHYT00000008160.1">
    <property type="protein sequence ID" value="ENSJHYP00000006687.1"/>
    <property type="gene ID" value="ENSJHYG00000005348.1"/>
</dbReference>
<proteinExistence type="predicted"/>
<dbReference type="InterPro" id="IPR036179">
    <property type="entry name" value="Ig-like_dom_sf"/>
</dbReference>
<dbReference type="InterPro" id="IPR056257">
    <property type="entry name" value="CILP-1/2_8th"/>
</dbReference>
<dbReference type="Gene3D" id="2.60.40.10">
    <property type="entry name" value="Immunoglobulins"/>
    <property type="match status" value="1"/>
</dbReference>
<dbReference type="Pfam" id="PF23708">
    <property type="entry name" value="CILP_5th"/>
    <property type="match status" value="1"/>
</dbReference>
<dbReference type="Pfam" id="PF00090">
    <property type="entry name" value="TSP_1"/>
    <property type="match status" value="1"/>
</dbReference>
<feature type="region of interest" description="Disordered" evidence="9">
    <location>
        <begin position="1136"/>
        <end position="1178"/>
    </location>
</feature>
<comment type="subcellular location">
    <subcellularLocation>
        <location evidence="1">Secreted</location>
        <location evidence="1">Extracellular space</location>
        <location evidence="1">Extracellular matrix</location>
    </subcellularLocation>
</comment>
<dbReference type="Gene3D" id="2.20.100.10">
    <property type="entry name" value="Thrombospondin type-1 (TSP1) repeat"/>
    <property type="match status" value="1"/>
</dbReference>
<dbReference type="InterPro" id="IPR003598">
    <property type="entry name" value="Ig_sub2"/>
</dbReference>
<evidence type="ECO:0000256" key="6">
    <source>
        <dbReference type="ARBA" id="ARBA00023157"/>
    </source>
</evidence>
<dbReference type="FunFam" id="2.60.40.10:FF:001254">
    <property type="entry name" value="Cartilage intermediate layer protein 2"/>
    <property type="match status" value="1"/>
</dbReference>
<dbReference type="InterPro" id="IPR039675">
    <property type="entry name" value="CILP1/CILP2"/>
</dbReference>
<name>A0A8C5INW0_JUNHY</name>
<evidence type="ECO:0000256" key="5">
    <source>
        <dbReference type="ARBA" id="ARBA00022729"/>
    </source>
</evidence>
<evidence type="ECO:0000256" key="3">
    <source>
        <dbReference type="ARBA" id="ARBA00022530"/>
    </source>
</evidence>
<evidence type="ECO:0000256" key="4">
    <source>
        <dbReference type="ARBA" id="ARBA00022685"/>
    </source>
</evidence>
<dbReference type="AlphaFoldDB" id="A0A8C5INW0"/>